<accession>A0A0C5WPQ3</accession>
<feature type="signal peptide" evidence="1">
    <location>
        <begin position="1"/>
        <end position="33"/>
    </location>
</feature>
<proteinExistence type="predicted"/>
<evidence type="ECO:0000256" key="1">
    <source>
        <dbReference type="SAM" id="SignalP"/>
    </source>
</evidence>
<dbReference type="AlphaFoldDB" id="A0A0C5WPQ3"/>
<dbReference type="Proteomes" id="UP000032303">
    <property type="component" value="Chromosome 2"/>
</dbReference>
<dbReference type="STRING" id="658445.H744_2c1624"/>
<dbReference type="Gene3D" id="1.50.10.140">
    <property type="match status" value="1"/>
</dbReference>
<evidence type="ECO:0000259" key="2">
    <source>
        <dbReference type="Pfam" id="PF11329"/>
    </source>
</evidence>
<evidence type="ECO:0000313" key="3">
    <source>
        <dbReference type="EMBL" id="AJR08297.1"/>
    </source>
</evidence>
<dbReference type="InterPro" id="IPR021478">
    <property type="entry name" value="DUF3131"/>
</dbReference>
<dbReference type="PATRIC" id="fig|658445.3.peg.3544"/>
<feature type="chain" id="PRO_5002184331" evidence="1">
    <location>
        <begin position="34"/>
        <end position="485"/>
    </location>
</feature>
<name>A0A0C5WPQ3_9GAMM</name>
<organism evidence="3 4">
    <name type="scientific">Photobacterium gaetbulicola Gung47</name>
    <dbReference type="NCBI Taxonomy" id="658445"/>
    <lineage>
        <taxon>Bacteria</taxon>
        <taxon>Pseudomonadati</taxon>
        <taxon>Pseudomonadota</taxon>
        <taxon>Gammaproteobacteria</taxon>
        <taxon>Vibrionales</taxon>
        <taxon>Vibrionaceae</taxon>
        <taxon>Photobacterium</taxon>
    </lineage>
</organism>
<dbReference type="Pfam" id="PF11329">
    <property type="entry name" value="DUF3131"/>
    <property type="match status" value="1"/>
</dbReference>
<dbReference type="KEGG" id="pgb:H744_2c1624"/>
<protein>
    <submittedName>
        <fullName evidence="3">Membrane protein</fullName>
    </submittedName>
</protein>
<feature type="domain" description="DUF3131" evidence="2">
    <location>
        <begin position="116"/>
        <end position="472"/>
    </location>
</feature>
<keyword evidence="1" id="KW-0732">Signal</keyword>
<dbReference type="OrthoDB" id="5812040at2"/>
<gene>
    <name evidence="3" type="ORF">H744_2c1624</name>
</gene>
<keyword evidence="4" id="KW-1185">Reference proteome</keyword>
<sequence>MPKAVMRATTALRTTALYTALCTALLMSFSVMAAFNTETEEPYPSFYGARSVISNQQSITDNDVQFQRRAIAPEVTNEEEASENKAAPPVLATPSRTELTTFPLSAVTLSRNEGLLAKKAYYYFEQNWNEQTGFFDSVQGYHHTTMWDVASGIAAILSAEGLALITTEQANDKLTKTLATLQALPLYEQSLPNREYSTRTATPSGRYSTDSSNGNGWSALDIGRLLIWLEIVRTHKPKFNPAIQRIVDKWQLEKAVFQGTLYGELKTGQKSYYRQEGRLGYLQYAAYGYKLFGFDVSTAYKQQDIAQVTVEGIPLVVDQRNLAYFTTDPYVLLGIEIGNQKQWWNQLNALFELHKLKSTKEASYWVFAEDAMSRAPWFSYNNMYIYGKAWVSIAPGGQPIENPQIFSNKAAFALSVLFDGDDFGYELAEQVVANSLPHRAVPTGVYLNGGPNTAYNINTNSLILSALWYKKRHYTPLIKPSNAVL</sequence>
<dbReference type="HOGENOM" id="CLU_034087_1_0_6"/>
<evidence type="ECO:0000313" key="4">
    <source>
        <dbReference type="Proteomes" id="UP000032303"/>
    </source>
</evidence>
<dbReference type="EMBL" id="CP005974">
    <property type="protein sequence ID" value="AJR08297.1"/>
    <property type="molecule type" value="Genomic_DNA"/>
</dbReference>
<reference evidence="3 4" key="1">
    <citation type="submission" date="2013-05" db="EMBL/GenBank/DDBJ databases">
        <title>Complete genome sequence of the lipase-producing bacterium Photobacterium gaetbulicola Gung47.</title>
        <authorList>
            <person name="Kim Y.-O."/>
        </authorList>
    </citation>
    <scope>NUCLEOTIDE SEQUENCE [LARGE SCALE GENOMIC DNA]</scope>
    <source>
        <strain evidence="3 4">Gung47</strain>
    </source>
</reference>